<reference evidence="7 9" key="1">
    <citation type="submission" date="2023-10" db="EMBL/GenBank/DDBJ databases">
        <title>Genomes of two closely related lineages of the louse Polyplax serrata with different host specificities.</title>
        <authorList>
            <person name="Martinu J."/>
            <person name="Tarabai H."/>
            <person name="Stefka J."/>
            <person name="Hypsa V."/>
        </authorList>
    </citation>
    <scope>NUCLEOTIDE SEQUENCE [LARGE SCALE GENOMIC DNA]</scope>
    <source>
        <strain evidence="6">98ZLc_SE</strain>
        <strain evidence="7">HR10_N</strain>
    </source>
</reference>
<dbReference type="EMBL" id="JAWJWF010000004">
    <property type="protein sequence ID" value="KAK6634144.1"/>
    <property type="molecule type" value="Genomic_DNA"/>
</dbReference>
<sequence>MSYCEDLNQARKQLFESLGNNAKKYCQLMKLWFSMKLTKEEFDAEARRMMNPDQAHLHNVFLLCLFNKCSGLSKATSKTKLKDFKKLKMNKAKRSSDKGSFQLADPVNYLPQLESPPQHLQDEPQRYCVQELFLPDHSLILGRLMLTSWEMGMEGAEDSAAEILVHAVQYFLKNLLTVILAQRNGYKLREKKMIYSLGCPVPNPWLRSYHGVVDDSSYCKTTDIVEDDEDNIHVPKMPLTREEIERREMYQLACSNTAYTVPMKPPVSAYDVFQALQVHKSMIPSHSLYAINMDKIIMAFNHPSHEEIEAAKYFINT</sequence>
<evidence type="ECO:0000256" key="1">
    <source>
        <dbReference type="ARBA" id="ARBA00004123"/>
    </source>
</evidence>
<dbReference type="Proteomes" id="UP001359485">
    <property type="component" value="Unassembled WGS sequence"/>
</dbReference>
<protein>
    <recommendedName>
        <fullName evidence="10">Transcriptional adapter 1-like protein</fullName>
    </recommendedName>
</protein>
<comment type="caution">
    <text evidence="7">The sequence shown here is derived from an EMBL/GenBank/DDBJ whole genome shotgun (WGS) entry which is preliminary data.</text>
</comment>
<evidence type="ECO:0000313" key="9">
    <source>
        <dbReference type="Proteomes" id="UP001372834"/>
    </source>
</evidence>
<keyword evidence="8" id="KW-1185">Reference proteome</keyword>
<accession>A0AAN8SFZ8</accession>
<proteinExistence type="inferred from homology"/>
<evidence type="ECO:0000256" key="5">
    <source>
        <dbReference type="ARBA" id="ARBA00023242"/>
    </source>
</evidence>
<dbReference type="GO" id="GO:0005634">
    <property type="term" value="C:nucleus"/>
    <property type="evidence" value="ECO:0007669"/>
    <property type="project" value="UniProtKB-SubCell"/>
</dbReference>
<keyword evidence="4" id="KW-0804">Transcription</keyword>
<evidence type="ECO:0000256" key="3">
    <source>
        <dbReference type="ARBA" id="ARBA00023015"/>
    </source>
</evidence>
<evidence type="ECO:0008006" key="10">
    <source>
        <dbReference type="Google" id="ProtNLM"/>
    </source>
</evidence>
<evidence type="ECO:0000313" key="7">
    <source>
        <dbReference type="EMBL" id="KAK6645484.1"/>
    </source>
</evidence>
<dbReference type="GO" id="GO:0003713">
    <property type="term" value="F:transcription coactivator activity"/>
    <property type="evidence" value="ECO:0007669"/>
    <property type="project" value="TreeGrafter"/>
</dbReference>
<dbReference type="CDD" id="cd22934">
    <property type="entry name" value="HFD_TADA1"/>
    <property type="match status" value="1"/>
</dbReference>
<dbReference type="PANTHER" id="PTHR21277">
    <property type="entry name" value="TRANSCRIPTIONAL ADAPTER 1"/>
    <property type="match status" value="1"/>
</dbReference>
<evidence type="ECO:0000313" key="8">
    <source>
        <dbReference type="Proteomes" id="UP001359485"/>
    </source>
</evidence>
<dbReference type="EMBL" id="JAWJWE010000001">
    <property type="protein sequence ID" value="KAK6645484.1"/>
    <property type="molecule type" value="Genomic_DNA"/>
</dbReference>
<comment type="subcellular location">
    <subcellularLocation>
        <location evidence="1">Nucleus</location>
    </subcellularLocation>
</comment>
<dbReference type="GO" id="GO:0006357">
    <property type="term" value="P:regulation of transcription by RNA polymerase II"/>
    <property type="evidence" value="ECO:0007669"/>
    <property type="project" value="TreeGrafter"/>
</dbReference>
<evidence type="ECO:0000313" key="6">
    <source>
        <dbReference type="EMBL" id="KAK6634144.1"/>
    </source>
</evidence>
<dbReference type="InterPro" id="IPR024738">
    <property type="entry name" value="Hfi1/Tada1"/>
</dbReference>
<dbReference type="AlphaFoldDB" id="A0AAN8SFZ8"/>
<dbReference type="Proteomes" id="UP001372834">
    <property type="component" value="Unassembled WGS sequence"/>
</dbReference>
<dbReference type="GO" id="GO:0000124">
    <property type="term" value="C:SAGA complex"/>
    <property type="evidence" value="ECO:0007669"/>
    <property type="project" value="TreeGrafter"/>
</dbReference>
<comment type="similarity">
    <text evidence="2">Belongs to the TADA1 family.</text>
</comment>
<organism evidence="7 9">
    <name type="scientific">Polyplax serrata</name>
    <name type="common">Common mouse louse</name>
    <dbReference type="NCBI Taxonomy" id="468196"/>
    <lineage>
        <taxon>Eukaryota</taxon>
        <taxon>Metazoa</taxon>
        <taxon>Ecdysozoa</taxon>
        <taxon>Arthropoda</taxon>
        <taxon>Hexapoda</taxon>
        <taxon>Insecta</taxon>
        <taxon>Pterygota</taxon>
        <taxon>Neoptera</taxon>
        <taxon>Paraneoptera</taxon>
        <taxon>Psocodea</taxon>
        <taxon>Troctomorpha</taxon>
        <taxon>Phthiraptera</taxon>
        <taxon>Anoplura</taxon>
        <taxon>Polyplacidae</taxon>
        <taxon>Polyplax</taxon>
    </lineage>
</organism>
<keyword evidence="3" id="KW-0805">Transcription regulation</keyword>
<evidence type="ECO:0000256" key="2">
    <source>
        <dbReference type="ARBA" id="ARBA00010314"/>
    </source>
</evidence>
<evidence type="ECO:0000256" key="4">
    <source>
        <dbReference type="ARBA" id="ARBA00023163"/>
    </source>
</evidence>
<name>A0AAN8SFZ8_POLSC</name>
<dbReference type="PANTHER" id="PTHR21277:SF5">
    <property type="entry name" value="TRANSCRIPTIONAL ADAPTER 1"/>
    <property type="match status" value="1"/>
</dbReference>
<gene>
    <name evidence="7" type="ORF">RUM43_001761</name>
    <name evidence="6" type="ORF">RUM44_004752</name>
</gene>
<dbReference type="Pfam" id="PF12767">
    <property type="entry name" value="SAGA-Tad1"/>
    <property type="match status" value="1"/>
</dbReference>
<keyword evidence="5" id="KW-0539">Nucleus</keyword>